<dbReference type="PANTHER" id="PTHR10091:SF0">
    <property type="entry name" value="GALACTOSE MUTAROTASE"/>
    <property type="match status" value="1"/>
</dbReference>
<dbReference type="NCBIfam" id="NF008277">
    <property type="entry name" value="PRK11055.1"/>
    <property type="match status" value="1"/>
</dbReference>
<accession>A0A934PTB3</accession>
<comment type="subcellular location">
    <subcellularLocation>
        <location evidence="2">Cytoplasm</location>
    </subcellularLocation>
</comment>
<feature type="active site" description="Proton donor" evidence="12">
    <location>
        <position position="186"/>
    </location>
</feature>
<dbReference type="EMBL" id="JAEHFW010000001">
    <property type="protein sequence ID" value="MBK0379035.1"/>
    <property type="molecule type" value="Genomic_DNA"/>
</dbReference>
<comment type="cofactor">
    <cofactor evidence="1">
        <name>Ca(2+)</name>
        <dbReference type="ChEBI" id="CHEBI:29108"/>
    </cofactor>
</comment>
<dbReference type="Pfam" id="PF01263">
    <property type="entry name" value="Aldose_epim"/>
    <property type="match status" value="1"/>
</dbReference>
<evidence type="ECO:0000256" key="13">
    <source>
        <dbReference type="PIRSR" id="PIRSR005096-2"/>
    </source>
</evidence>
<dbReference type="EC" id="5.1.3.3" evidence="11"/>
<evidence type="ECO:0000313" key="16">
    <source>
        <dbReference type="Proteomes" id="UP000613193"/>
    </source>
</evidence>
<keyword evidence="16" id="KW-1185">Reference proteome</keyword>
<feature type="binding site" evidence="13">
    <location>
        <position position="258"/>
    </location>
    <ligand>
        <name>beta-D-galactose</name>
        <dbReference type="ChEBI" id="CHEBI:27667"/>
    </ligand>
</feature>
<name>A0A934PTB3_9SPHI</name>
<protein>
    <recommendedName>
        <fullName evidence="11">Aldose 1-epimerase</fullName>
        <ecNumber evidence="11">5.1.3.3</ecNumber>
    </recommendedName>
</protein>
<organism evidence="15 16">
    <name type="scientific">Mucilaginibacter segetis</name>
    <dbReference type="NCBI Taxonomy" id="2793071"/>
    <lineage>
        <taxon>Bacteria</taxon>
        <taxon>Pseudomonadati</taxon>
        <taxon>Bacteroidota</taxon>
        <taxon>Sphingobacteriia</taxon>
        <taxon>Sphingobacteriales</taxon>
        <taxon>Sphingobacteriaceae</taxon>
        <taxon>Mucilaginibacter</taxon>
    </lineage>
</organism>
<keyword evidence="8" id="KW-0106">Calcium</keyword>
<evidence type="ECO:0000256" key="14">
    <source>
        <dbReference type="PIRSR" id="PIRSR005096-3"/>
    </source>
</evidence>
<keyword evidence="9 11" id="KW-0413">Isomerase</keyword>
<sequence length="359" mass="39782">MTDTTTTAQLPADSAFEKTIDGKQTHLYILKNKNGMEAAMTNYGGRVVSLLVPDKNGKMTDVVLGFESVEGFQNSKEPYYGATIGRYGNRIAKGKFTLDGKQYTLFTNNGPNTLHGGKKGYQDVVWDANQLDSSTLELTYLSKDMEEGFPGNLKIKVVYSLTDDNALKITYEATTDKNTVVNLTNHAFFNLNGEGSGTILNHIVQIDADKYTPVDSTLIPTGKIEPVAGTPFDFTKPTTIGARINNDNQQLKNGNGYDHNFVLNKHDMNTPIATVIGDKSGIEMQIFTDEPAMQFYSGNFMQSMNVMKRGIKDAFRTSFAMETQHYPDSPNQPNFPSTELKPGEVYKTQSIYKFSVVNK</sequence>
<evidence type="ECO:0000256" key="2">
    <source>
        <dbReference type="ARBA" id="ARBA00004496"/>
    </source>
</evidence>
<dbReference type="SUPFAM" id="SSF74650">
    <property type="entry name" value="Galactose mutarotase-like"/>
    <property type="match status" value="1"/>
</dbReference>
<keyword evidence="6" id="KW-0963">Cytoplasm</keyword>
<dbReference type="GO" id="GO:0030246">
    <property type="term" value="F:carbohydrate binding"/>
    <property type="evidence" value="ECO:0007669"/>
    <property type="project" value="InterPro"/>
</dbReference>
<comment type="catalytic activity">
    <reaction evidence="11">
        <text>alpha-D-glucose = beta-D-glucose</text>
        <dbReference type="Rhea" id="RHEA:10264"/>
        <dbReference type="ChEBI" id="CHEBI:15903"/>
        <dbReference type="ChEBI" id="CHEBI:17925"/>
        <dbReference type="EC" id="5.1.3.3"/>
    </reaction>
</comment>
<keyword evidence="10 11" id="KW-0119">Carbohydrate metabolism</keyword>
<evidence type="ECO:0000256" key="5">
    <source>
        <dbReference type="ARBA" id="ARBA00011245"/>
    </source>
</evidence>
<comment type="caution">
    <text evidence="15">The sequence shown here is derived from an EMBL/GenBank/DDBJ whole genome shotgun (WGS) entry which is preliminary data.</text>
</comment>
<evidence type="ECO:0000256" key="10">
    <source>
        <dbReference type="ARBA" id="ARBA00023277"/>
    </source>
</evidence>
<evidence type="ECO:0000256" key="3">
    <source>
        <dbReference type="ARBA" id="ARBA00005028"/>
    </source>
</evidence>
<feature type="binding site" evidence="14">
    <location>
        <begin position="89"/>
        <end position="90"/>
    </location>
    <ligand>
        <name>beta-D-galactose</name>
        <dbReference type="ChEBI" id="CHEBI:27667"/>
    </ligand>
</feature>
<evidence type="ECO:0000256" key="9">
    <source>
        <dbReference type="ARBA" id="ARBA00023235"/>
    </source>
</evidence>
<dbReference type="PIRSF" id="PIRSF005096">
    <property type="entry name" value="GALM"/>
    <property type="match status" value="1"/>
</dbReference>
<dbReference type="Proteomes" id="UP000613193">
    <property type="component" value="Unassembled WGS sequence"/>
</dbReference>
<dbReference type="FunFam" id="2.70.98.10:FF:000003">
    <property type="entry name" value="Aldose 1-epimerase"/>
    <property type="match status" value="1"/>
</dbReference>
<dbReference type="InterPro" id="IPR008183">
    <property type="entry name" value="Aldose_1/G6P_1-epimerase"/>
</dbReference>
<comment type="pathway">
    <text evidence="3 11">Carbohydrate metabolism; hexose metabolism.</text>
</comment>
<evidence type="ECO:0000256" key="7">
    <source>
        <dbReference type="ARBA" id="ARBA00022553"/>
    </source>
</evidence>
<evidence type="ECO:0000256" key="1">
    <source>
        <dbReference type="ARBA" id="ARBA00001913"/>
    </source>
</evidence>
<dbReference type="InterPro" id="IPR014718">
    <property type="entry name" value="GH-type_carb-bd"/>
</dbReference>
<dbReference type="GO" id="GO:0004034">
    <property type="term" value="F:aldose 1-epimerase activity"/>
    <property type="evidence" value="ECO:0007669"/>
    <property type="project" value="UniProtKB-EC"/>
</dbReference>
<evidence type="ECO:0000313" key="15">
    <source>
        <dbReference type="EMBL" id="MBK0379035.1"/>
    </source>
</evidence>
<evidence type="ECO:0000256" key="11">
    <source>
        <dbReference type="PIRNR" id="PIRNR005096"/>
    </source>
</evidence>
<dbReference type="InterPro" id="IPR047215">
    <property type="entry name" value="Galactose_mutarotase-like"/>
</dbReference>
<comment type="similarity">
    <text evidence="4 11">Belongs to the aldose epimerase family.</text>
</comment>
<keyword evidence="7" id="KW-0597">Phosphoprotein</keyword>
<evidence type="ECO:0000256" key="6">
    <source>
        <dbReference type="ARBA" id="ARBA00022490"/>
    </source>
</evidence>
<dbReference type="InterPro" id="IPR015443">
    <property type="entry name" value="Aldose_1-epimerase"/>
</dbReference>
<gene>
    <name evidence="15" type="ORF">I5M19_06935</name>
</gene>
<dbReference type="InterPro" id="IPR011013">
    <property type="entry name" value="Gal_mutarotase_sf_dom"/>
</dbReference>
<dbReference type="AlphaFoldDB" id="A0A934PTB3"/>
<feature type="active site" description="Proton acceptor" evidence="12">
    <location>
        <position position="322"/>
    </location>
</feature>
<evidence type="ECO:0000256" key="12">
    <source>
        <dbReference type="PIRSR" id="PIRSR005096-1"/>
    </source>
</evidence>
<comment type="subunit">
    <text evidence="5">Monomer.</text>
</comment>
<dbReference type="GO" id="GO:0033499">
    <property type="term" value="P:galactose catabolic process via UDP-galactose, Leloir pathway"/>
    <property type="evidence" value="ECO:0007669"/>
    <property type="project" value="TreeGrafter"/>
</dbReference>
<evidence type="ECO:0000256" key="8">
    <source>
        <dbReference type="ARBA" id="ARBA00022837"/>
    </source>
</evidence>
<evidence type="ECO:0000256" key="4">
    <source>
        <dbReference type="ARBA" id="ARBA00006206"/>
    </source>
</evidence>
<proteinExistence type="inferred from homology"/>
<dbReference type="GO" id="GO:0006006">
    <property type="term" value="P:glucose metabolic process"/>
    <property type="evidence" value="ECO:0007669"/>
    <property type="project" value="TreeGrafter"/>
</dbReference>
<dbReference type="Gene3D" id="2.70.98.10">
    <property type="match status" value="1"/>
</dbReference>
<dbReference type="CDD" id="cd09019">
    <property type="entry name" value="galactose_mutarotase_like"/>
    <property type="match status" value="1"/>
</dbReference>
<dbReference type="GO" id="GO:0005737">
    <property type="term" value="C:cytoplasm"/>
    <property type="evidence" value="ECO:0007669"/>
    <property type="project" value="UniProtKB-SubCell"/>
</dbReference>
<reference evidence="15" key="1">
    <citation type="submission" date="2020-12" db="EMBL/GenBank/DDBJ databases">
        <title>Bacterial novel species Mucilaginibacter sp. SD-g isolated from soil.</title>
        <authorList>
            <person name="Jung H.-Y."/>
        </authorList>
    </citation>
    <scope>NUCLEOTIDE SEQUENCE</scope>
    <source>
        <strain evidence="15">SD-g</strain>
    </source>
</reference>
<dbReference type="PANTHER" id="PTHR10091">
    <property type="entry name" value="ALDOSE-1-EPIMERASE"/>
    <property type="match status" value="1"/>
</dbReference>